<evidence type="ECO:0000313" key="2">
    <source>
        <dbReference type="Proteomes" id="UP000247371"/>
    </source>
</evidence>
<evidence type="ECO:0000313" key="1">
    <source>
        <dbReference type="EMBL" id="PYD69334.1"/>
    </source>
</evidence>
<proteinExistence type="predicted"/>
<gene>
    <name evidence="1" type="ORF">CFR76_10835</name>
</gene>
<comment type="caution">
    <text evidence="1">The sequence shown here is derived from an EMBL/GenBank/DDBJ whole genome shotgun (WGS) entry which is preliminary data.</text>
</comment>
<organism evidence="1 2">
    <name type="scientific">Komagataeibacter swingsii</name>
    <dbReference type="NCBI Taxonomy" id="215220"/>
    <lineage>
        <taxon>Bacteria</taxon>
        <taxon>Pseudomonadati</taxon>
        <taxon>Pseudomonadota</taxon>
        <taxon>Alphaproteobacteria</taxon>
        <taxon>Acetobacterales</taxon>
        <taxon>Acetobacteraceae</taxon>
        <taxon>Komagataeibacter</taxon>
    </lineage>
</organism>
<protein>
    <submittedName>
        <fullName evidence="1">Uncharacterized protein</fullName>
    </submittedName>
</protein>
<name>A0A2V4RK08_9PROT</name>
<sequence>MLIHRQQAQKRGHLEAFGRSRGGFTSTLNARCDNQGRLLGFVLTRGTGFGLQDHRCPDGTAYHEPQLHADRSGGMTATFSTGIRMIHVLLLSFHHVKAAAPHKKQSGGVIGTAPALNGCSTGIYDCSREIGYGSEDPSVCHESYRCT</sequence>
<accession>A0A2V4RK08</accession>
<dbReference type="EMBL" id="NKUB01000012">
    <property type="protein sequence ID" value="PYD69334.1"/>
    <property type="molecule type" value="Genomic_DNA"/>
</dbReference>
<dbReference type="Proteomes" id="UP000247371">
    <property type="component" value="Unassembled WGS sequence"/>
</dbReference>
<keyword evidence="2" id="KW-1185">Reference proteome</keyword>
<dbReference type="AlphaFoldDB" id="A0A2V4RK08"/>
<reference evidence="1 2" key="1">
    <citation type="submission" date="2017-07" db="EMBL/GenBank/DDBJ databases">
        <title>A draft genome sequence of Komagataeibacter swingsii LMG 22125.</title>
        <authorList>
            <person name="Skraban J."/>
            <person name="Cleenwerck I."/>
            <person name="Vandamme P."/>
            <person name="Trcek J."/>
        </authorList>
    </citation>
    <scope>NUCLEOTIDE SEQUENCE [LARGE SCALE GENOMIC DNA]</scope>
    <source>
        <strain evidence="1 2">LMG 22125</strain>
    </source>
</reference>